<dbReference type="HAMAP" id="MF_00013">
    <property type="entry name" value="LipB"/>
    <property type="match status" value="1"/>
</dbReference>
<reference evidence="11 12" key="1">
    <citation type="journal article" date="2016" name="Nat. Commun.">
        <title>Extremotolerant tardigrade genome and improved radiotolerance of human cultured cells by tardigrade-unique protein.</title>
        <authorList>
            <person name="Hashimoto T."/>
            <person name="Horikawa D.D."/>
            <person name="Saito Y."/>
            <person name="Kuwahara H."/>
            <person name="Kozuka-Hata H."/>
            <person name="Shin-I T."/>
            <person name="Minakuchi Y."/>
            <person name="Ohishi K."/>
            <person name="Motoyama A."/>
            <person name="Aizu T."/>
            <person name="Enomoto A."/>
            <person name="Kondo K."/>
            <person name="Tanaka S."/>
            <person name="Hara Y."/>
            <person name="Koshikawa S."/>
            <person name="Sagara H."/>
            <person name="Miura T."/>
            <person name="Yokobori S."/>
            <person name="Miyagawa K."/>
            <person name="Suzuki Y."/>
            <person name="Kubo T."/>
            <person name="Oyama M."/>
            <person name="Kohara Y."/>
            <person name="Fujiyama A."/>
            <person name="Arakawa K."/>
            <person name="Katayama T."/>
            <person name="Toyoda A."/>
            <person name="Kunieda T."/>
        </authorList>
    </citation>
    <scope>NUCLEOTIDE SEQUENCE [LARGE SCALE GENOMIC DNA]</scope>
    <source>
        <strain evidence="11 12">YOKOZUNA-1</strain>
    </source>
</reference>
<comment type="caution">
    <text evidence="11">The sequence shown here is derived from an EMBL/GenBank/DDBJ whole genome shotgun (WGS) entry which is preliminary data.</text>
</comment>
<evidence type="ECO:0000256" key="6">
    <source>
        <dbReference type="PIRNR" id="PIRNR016262"/>
    </source>
</evidence>
<keyword evidence="6" id="KW-0496">Mitochondrion</keyword>
<evidence type="ECO:0000259" key="10">
    <source>
        <dbReference type="PROSITE" id="PS51733"/>
    </source>
</evidence>
<evidence type="ECO:0000256" key="4">
    <source>
        <dbReference type="ARBA" id="ARBA00022679"/>
    </source>
</evidence>
<dbReference type="FunFam" id="3.30.930.10:FF:000035">
    <property type="entry name" value="Putative lipoyltransferase 2, mitochondrial"/>
    <property type="match status" value="1"/>
</dbReference>
<dbReference type="GO" id="GO:0033819">
    <property type="term" value="F:lipoyl(octanoyl) transferase activity"/>
    <property type="evidence" value="ECO:0007669"/>
    <property type="project" value="UniProtKB-EC"/>
</dbReference>
<comment type="pathway">
    <text evidence="2 6">Protein modification; protein lipoylation via endogenous pathway; protein N(6)-(lipoyl)lysine from octanoyl-[acyl-carrier-protein]: step 1/2.</text>
</comment>
<dbReference type="GO" id="GO:0005739">
    <property type="term" value="C:mitochondrion"/>
    <property type="evidence" value="ECO:0007669"/>
    <property type="project" value="UniProtKB-SubCell"/>
</dbReference>
<comment type="similarity">
    <text evidence="3 6">Belongs to the LipB family.</text>
</comment>
<dbReference type="Gene3D" id="3.30.930.10">
    <property type="entry name" value="Bira Bifunctional Protein, Domain 2"/>
    <property type="match status" value="1"/>
</dbReference>
<feature type="site" description="Lowers pKa of active site Cys" evidence="9">
    <location>
        <position position="156"/>
    </location>
</feature>
<dbReference type="GO" id="GO:0009249">
    <property type="term" value="P:protein lipoylation"/>
    <property type="evidence" value="ECO:0007669"/>
    <property type="project" value="InterPro"/>
</dbReference>
<sequence length="251" mass="28206">MSTPARRKILQYCNLGRLRYDKALEIQEQQVQTQLQALDSRKSDGDSHPSPDVLFLVEHEPVYTAGLRKNEFTEVDEGFLRTKGADFHRTNRGGLITFHGPGQLVAYPILNLQRYKPSVRWYVCQLEEVLIKTCQELGVESSRTENTGIWVEGSRKVAAIGLNCRKYITSHGVALNCDTDLTWFGHIVPCGLQGLGVTSLTKERGKHTPINSVVPVFLDKFAEVFNVELEELPFNEPGALNDKVAMKAIIH</sequence>
<organism evidence="11 12">
    <name type="scientific">Ramazzottius varieornatus</name>
    <name type="common">Water bear</name>
    <name type="synonym">Tardigrade</name>
    <dbReference type="NCBI Taxonomy" id="947166"/>
    <lineage>
        <taxon>Eukaryota</taxon>
        <taxon>Metazoa</taxon>
        <taxon>Ecdysozoa</taxon>
        <taxon>Tardigrada</taxon>
        <taxon>Eutardigrada</taxon>
        <taxon>Parachela</taxon>
        <taxon>Hypsibioidea</taxon>
        <taxon>Ramazzottiidae</taxon>
        <taxon>Ramazzottius</taxon>
    </lineage>
</organism>
<evidence type="ECO:0000256" key="1">
    <source>
        <dbReference type="ARBA" id="ARBA00004173"/>
    </source>
</evidence>
<dbReference type="Proteomes" id="UP000186922">
    <property type="component" value="Unassembled WGS sequence"/>
</dbReference>
<dbReference type="EMBL" id="BDGG01000005">
    <property type="protein sequence ID" value="GAU99892.1"/>
    <property type="molecule type" value="Genomic_DNA"/>
</dbReference>
<keyword evidence="12" id="KW-1185">Reference proteome</keyword>
<feature type="binding site" evidence="8">
    <location>
        <begin position="92"/>
        <end position="99"/>
    </location>
    <ligand>
        <name>substrate</name>
    </ligand>
</feature>
<dbReference type="NCBIfam" id="TIGR00214">
    <property type="entry name" value="lipB"/>
    <property type="match status" value="1"/>
</dbReference>
<dbReference type="PANTHER" id="PTHR10993:SF7">
    <property type="entry name" value="LIPOYLTRANSFERASE 2, MITOCHONDRIAL-RELATED"/>
    <property type="match status" value="1"/>
</dbReference>
<evidence type="ECO:0000256" key="2">
    <source>
        <dbReference type="ARBA" id="ARBA00004821"/>
    </source>
</evidence>
<evidence type="ECO:0000256" key="7">
    <source>
        <dbReference type="PIRSR" id="PIRSR016262-1"/>
    </source>
</evidence>
<evidence type="ECO:0000256" key="8">
    <source>
        <dbReference type="PIRSR" id="PIRSR016262-2"/>
    </source>
</evidence>
<keyword evidence="5 6" id="KW-0012">Acyltransferase</keyword>
<feature type="binding site" evidence="8">
    <location>
        <begin position="159"/>
        <end position="161"/>
    </location>
    <ligand>
        <name>substrate</name>
    </ligand>
</feature>
<dbReference type="Pfam" id="PF21948">
    <property type="entry name" value="LplA-B_cat"/>
    <property type="match status" value="1"/>
</dbReference>
<evidence type="ECO:0000256" key="3">
    <source>
        <dbReference type="ARBA" id="ARBA00007907"/>
    </source>
</evidence>
<proteinExistence type="inferred from homology"/>
<dbReference type="InterPro" id="IPR020605">
    <property type="entry name" value="Octanoyltransferase_CS"/>
</dbReference>
<dbReference type="STRING" id="947166.A0A1D1VIH3"/>
<comment type="catalytic activity">
    <reaction evidence="6">
        <text>octanoyl-[ACP] + L-lysyl-[protein] = N(6)-octanoyl-L-lysyl-[protein] + holo-[ACP] + H(+)</text>
        <dbReference type="Rhea" id="RHEA:17665"/>
        <dbReference type="Rhea" id="RHEA-COMP:9636"/>
        <dbReference type="Rhea" id="RHEA-COMP:9685"/>
        <dbReference type="Rhea" id="RHEA-COMP:9752"/>
        <dbReference type="Rhea" id="RHEA-COMP:9928"/>
        <dbReference type="ChEBI" id="CHEBI:15378"/>
        <dbReference type="ChEBI" id="CHEBI:29969"/>
        <dbReference type="ChEBI" id="CHEBI:64479"/>
        <dbReference type="ChEBI" id="CHEBI:78463"/>
        <dbReference type="ChEBI" id="CHEBI:78809"/>
        <dbReference type="EC" id="2.3.1.181"/>
    </reaction>
</comment>
<evidence type="ECO:0000256" key="9">
    <source>
        <dbReference type="PIRSR" id="PIRSR016262-3"/>
    </source>
</evidence>
<keyword evidence="4 6" id="KW-0808">Transferase</keyword>
<dbReference type="PROSITE" id="PS51733">
    <property type="entry name" value="BPL_LPL_CATALYTIC"/>
    <property type="match status" value="1"/>
</dbReference>
<comment type="function">
    <text evidence="6">Catalyzes the transfer of endogenously produced octanoic acid from octanoyl-acyl-carrier-protein onto the lipoyl domains of lipoate-dependent enzymes. Lipoyl-ACP can also act as a substrate although octanoyl-ACP is likely to be the physiological substrate.</text>
</comment>
<evidence type="ECO:0000313" key="12">
    <source>
        <dbReference type="Proteomes" id="UP000186922"/>
    </source>
</evidence>
<dbReference type="UniPathway" id="UPA00538">
    <property type="reaction ID" value="UER00592"/>
</dbReference>
<dbReference type="InterPro" id="IPR000544">
    <property type="entry name" value="Octanoyltransferase"/>
</dbReference>
<feature type="binding site" evidence="8">
    <location>
        <begin position="172"/>
        <end position="174"/>
    </location>
    <ligand>
        <name>substrate</name>
    </ligand>
</feature>
<evidence type="ECO:0000256" key="5">
    <source>
        <dbReference type="ARBA" id="ARBA00023315"/>
    </source>
</evidence>
<dbReference type="InterPro" id="IPR004143">
    <property type="entry name" value="BPL_LPL_catalytic"/>
</dbReference>
<gene>
    <name evidence="11" type="primary">RvY_10829</name>
    <name evidence="11" type="synonym">RvY_10829.1</name>
    <name evidence="11" type="ORF">RvY_10829-1</name>
</gene>
<comment type="subcellular location">
    <subcellularLocation>
        <location evidence="1 6">Mitochondrion</location>
    </subcellularLocation>
</comment>
<accession>A0A1D1VIH3</accession>
<dbReference type="PIRSF" id="PIRSF016262">
    <property type="entry name" value="LPLase"/>
    <property type="match status" value="1"/>
</dbReference>
<protein>
    <recommendedName>
        <fullName evidence="6">Octanoyl-[acyl-carrier-protein]:protein N-octanoyltransferase LIPT2, mitochondrial</fullName>
        <ecNumber evidence="6">2.3.1.181</ecNumber>
    </recommendedName>
</protein>
<dbReference type="SUPFAM" id="SSF55681">
    <property type="entry name" value="Class II aaRS and biotin synthetases"/>
    <property type="match status" value="1"/>
</dbReference>
<name>A0A1D1VIH3_RAMVA</name>
<dbReference type="PROSITE" id="PS01313">
    <property type="entry name" value="LIPB"/>
    <property type="match status" value="1"/>
</dbReference>
<dbReference type="AlphaFoldDB" id="A0A1D1VIH3"/>
<dbReference type="InterPro" id="IPR045864">
    <property type="entry name" value="aa-tRNA-synth_II/BPL/LPL"/>
</dbReference>
<dbReference type="NCBIfam" id="NF010925">
    <property type="entry name" value="PRK14345.1"/>
    <property type="match status" value="1"/>
</dbReference>
<dbReference type="PANTHER" id="PTHR10993">
    <property type="entry name" value="OCTANOYLTRANSFERASE"/>
    <property type="match status" value="1"/>
</dbReference>
<feature type="domain" description="BPL/LPL catalytic" evidence="10">
    <location>
        <begin position="48"/>
        <end position="229"/>
    </location>
</feature>
<dbReference type="OrthoDB" id="19908at2759"/>
<dbReference type="EC" id="2.3.1.181" evidence="6"/>
<dbReference type="CDD" id="cd16444">
    <property type="entry name" value="LipB"/>
    <property type="match status" value="1"/>
</dbReference>
<feature type="active site" description="Acyl-thioester intermediate" evidence="7">
    <location>
        <position position="190"/>
    </location>
</feature>
<evidence type="ECO:0000313" key="11">
    <source>
        <dbReference type="EMBL" id="GAU99892.1"/>
    </source>
</evidence>